<dbReference type="GO" id="GO:0071254">
    <property type="term" value="C:cytoplasmic U snRNP body"/>
    <property type="evidence" value="ECO:0000318"/>
    <property type="project" value="GO_Central"/>
</dbReference>
<dbReference type="SMART" id="SM00651">
    <property type="entry name" value="Sm"/>
    <property type="match status" value="1"/>
</dbReference>
<dbReference type="GeneTree" id="ENSGT00510000048364"/>
<dbReference type="STRING" id="7719.ENSCINP00000035773"/>
<reference evidence="4" key="1">
    <citation type="journal article" date="2002" name="Science">
        <title>The draft genome of Ciona intestinalis: insights into chordate and vertebrate origins.</title>
        <authorList>
            <person name="Dehal P."/>
            <person name="Satou Y."/>
            <person name="Campbell R.K."/>
            <person name="Chapman J."/>
            <person name="Degnan B."/>
            <person name="De Tomaso A."/>
            <person name="Davidson B."/>
            <person name="Di Gregorio A."/>
            <person name="Gelpke M."/>
            <person name="Goodstein D.M."/>
            <person name="Harafuji N."/>
            <person name="Hastings K.E."/>
            <person name="Ho I."/>
            <person name="Hotta K."/>
            <person name="Huang W."/>
            <person name="Kawashima T."/>
            <person name="Lemaire P."/>
            <person name="Martinez D."/>
            <person name="Meinertzhagen I.A."/>
            <person name="Necula S."/>
            <person name="Nonaka M."/>
            <person name="Putnam N."/>
            <person name="Rash S."/>
            <person name="Saiga H."/>
            <person name="Satake M."/>
            <person name="Terry A."/>
            <person name="Yamada L."/>
            <person name="Wang H.G."/>
            <person name="Awazu S."/>
            <person name="Azumi K."/>
            <person name="Boore J."/>
            <person name="Branno M."/>
            <person name="Chin-Bow S."/>
            <person name="DeSantis R."/>
            <person name="Doyle S."/>
            <person name="Francino P."/>
            <person name="Keys D.N."/>
            <person name="Haga S."/>
            <person name="Hayashi H."/>
            <person name="Hino K."/>
            <person name="Imai K.S."/>
            <person name="Inaba K."/>
            <person name="Kano S."/>
            <person name="Kobayashi K."/>
            <person name="Kobayashi M."/>
            <person name="Lee B.I."/>
            <person name="Makabe K.W."/>
            <person name="Manohar C."/>
            <person name="Matassi G."/>
            <person name="Medina M."/>
            <person name="Mochizuki Y."/>
            <person name="Mount S."/>
            <person name="Morishita T."/>
            <person name="Miura S."/>
            <person name="Nakayama A."/>
            <person name="Nishizaka S."/>
            <person name="Nomoto H."/>
            <person name="Ohta F."/>
            <person name="Oishi K."/>
            <person name="Rigoutsos I."/>
            <person name="Sano M."/>
            <person name="Sasaki A."/>
            <person name="Sasakura Y."/>
            <person name="Shoguchi E."/>
            <person name="Shin-i T."/>
            <person name="Spagnuolo A."/>
            <person name="Stainier D."/>
            <person name="Suzuki M.M."/>
            <person name="Tassy O."/>
            <person name="Takatori N."/>
            <person name="Tokuoka M."/>
            <person name="Yagi K."/>
            <person name="Yoshizaki F."/>
            <person name="Wada S."/>
            <person name="Zhang C."/>
            <person name="Hyatt P.D."/>
            <person name="Larimer F."/>
            <person name="Detter C."/>
            <person name="Doggett N."/>
            <person name="Glavina T."/>
            <person name="Hawkins T."/>
            <person name="Richardson P."/>
            <person name="Lucas S."/>
            <person name="Kohara Y."/>
            <person name="Levine M."/>
            <person name="Satoh N."/>
            <person name="Rokhsar D.S."/>
        </authorList>
    </citation>
    <scope>NUCLEOTIDE SEQUENCE [LARGE SCALE GENOMIC DNA]</scope>
</reference>
<dbReference type="GO" id="GO:0071208">
    <property type="term" value="F:histone pre-mRNA DCP binding"/>
    <property type="evidence" value="ECO:0000318"/>
    <property type="project" value="GO_Central"/>
</dbReference>
<dbReference type="InterPro" id="IPR047575">
    <property type="entry name" value="Sm"/>
</dbReference>
<sequence>MAASSREKFYANNTLAVLLIAMENNNVRVETKNESLIKGRLINCDGFGNLNLINATIINVRGTKIKVDEIYIKASSVRYVQLPSKINPIEEIEKHISRSKQRKPQMPAKYKKEKT</sequence>
<dbReference type="InParanoid" id="H2Y1I9"/>
<dbReference type="Proteomes" id="UP000008144">
    <property type="component" value="Unassembled WGS sequence"/>
</dbReference>
<dbReference type="HOGENOM" id="CLU_141832_1_0_1"/>
<dbReference type="GO" id="GO:0006398">
    <property type="term" value="P:mRNA 3'-end processing by stem-loop binding and cleavage"/>
    <property type="evidence" value="ECO:0000318"/>
    <property type="project" value="GO_Central"/>
</dbReference>
<feature type="region of interest" description="Disordered" evidence="1">
    <location>
        <begin position="93"/>
        <end position="115"/>
    </location>
</feature>
<dbReference type="Ensembl" id="ENSCINT00000032189.1">
    <property type="protein sequence ID" value="ENSCINP00000035773.1"/>
    <property type="gene ID" value="ENSCING00000024984.1"/>
</dbReference>
<dbReference type="Gene3D" id="2.30.30.100">
    <property type="match status" value="1"/>
</dbReference>
<accession>H2Y1I9</accession>
<evidence type="ECO:0000256" key="1">
    <source>
        <dbReference type="SAM" id="MobiDB-lite"/>
    </source>
</evidence>
<keyword evidence="4" id="KW-1185">Reference proteome</keyword>
<dbReference type="InterPro" id="IPR010920">
    <property type="entry name" value="LSM_dom_sf"/>
</dbReference>
<dbReference type="InterPro" id="IPR001163">
    <property type="entry name" value="Sm_dom_euk/arc"/>
</dbReference>
<dbReference type="Pfam" id="PF01423">
    <property type="entry name" value="LSM"/>
    <property type="match status" value="1"/>
</dbReference>
<evidence type="ECO:0000313" key="3">
    <source>
        <dbReference type="Ensembl" id="ENSCINP00000035773.1"/>
    </source>
</evidence>
<dbReference type="PANTHER" id="PTHR21196:SF1">
    <property type="entry name" value="U7 SNRNA-ASSOCIATED SM-LIKE PROTEIN LSM10"/>
    <property type="match status" value="1"/>
</dbReference>
<dbReference type="GO" id="GO:0071209">
    <property type="term" value="F:U7 snRNA binding"/>
    <property type="evidence" value="ECO:0000318"/>
    <property type="project" value="GO_Central"/>
</dbReference>
<dbReference type="SUPFAM" id="SSF50182">
    <property type="entry name" value="Sm-like ribonucleoproteins"/>
    <property type="match status" value="1"/>
</dbReference>
<evidence type="ECO:0000313" key="4">
    <source>
        <dbReference type="Proteomes" id="UP000008144"/>
    </source>
</evidence>
<dbReference type="OMA" id="IADGHMT"/>
<organism evidence="3 4">
    <name type="scientific">Ciona intestinalis</name>
    <name type="common">Transparent sea squirt</name>
    <name type="synonym">Ascidia intestinalis</name>
    <dbReference type="NCBI Taxonomy" id="7719"/>
    <lineage>
        <taxon>Eukaryota</taxon>
        <taxon>Metazoa</taxon>
        <taxon>Chordata</taxon>
        <taxon>Tunicata</taxon>
        <taxon>Ascidiacea</taxon>
        <taxon>Phlebobranchia</taxon>
        <taxon>Cionidae</taxon>
        <taxon>Ciona</taxon>
    </lineage>
</organism>
<dbReference type="InterPro" id="IPR052840">
    <property type="entry name" value="U7_snRNA_Sm-like"/>
</dbReference>
<name>H2Y1I9_CIOIN</name>
<dbReference type="PROSITE" id="PS52002">
    <property type="entry name" value="SM"/>
    <property type="match status" value="1"/>
</dbReference>
<evidence type="ECO:0000259" key="2">
    <source>
        <dbReference type="PROSITE" id="PS52002"/>
    </source>
</evidence>
<protein>
    <recommendedName>
        <fullName evidence="2">Sm domain-containing protein</fullName>
    </recommendedName>
</protein>
<feature type="domain" description="Sm" evidence="2">
    <location>
        <begin position="14"/>
        <end position="86"/>
    </location>
</feature>
<dbReference type="AlphaFoldDB" id="H2Y1I9"/>
<reference evidence="3" key="3">
    <citation type="submission" date="2025-09" db="UniProtKB">
        <authorList>
            <consortium name="Ensembl"/>
        </authorList>
    </citation>
    <scope>IDENTIFICATION</scope>
</reference>
<dbReference type="PANTHER" id="PTHR21196">
    <property type="entry name" value="U7 SNRNA-ASSOCIATED SM-LIKE PROTEIN LSM10"/>
    <property type="match status" value="1"/>
</dbReference>
<dbReference type="FunCoup" id="H2Y1I9">
    <property type="interactions" value="33"/>
</dbReference>
<reference evidence="3" key="2">
    <citation type="submission" date="2025-08" db="UniProtKB">
        <authorList>
            <consortium name="Ensembl"/>
        </authorList>
    </citation>
    <scope>IDENTIFICATION</scope>
</reference>
<feature type="compositionally biased region" description="Basic residues" evidence="1">
    <location>
        <begin position="97"/>
        <end position="115"/>
    </location>
</feature>
<proteinExistence type="predicted"/>
<dbReference type="GO" id="GO:0016604">
    <property type="term" value="C:nuclear body"/>
    <property type="evidence" value="ECO:0000318"/>
    <property type="project" value="GO_Central"/>
</dbReference>